<dbReference type="EMBL" id="CP143811">
    <property type="protein sequence ID" value="WVO22756.1"/>
    <property type="molecule type" value="Genomic_DNA"/>
</dbReference>
<feature type="compositionally biased region" description="Acidic residues" evidence="5">
    <location>
        <begin position="38"/>
        <end position="58"/>
    </location>
</feature>
<feature type="region of interest" description="Disordered" evidence="5">
    <location>
        <begin position="363"/>
        <end position="382"/>
    </location>
</feature>
<feature type="region of interest" description="Disordered" evidence="5">
    <location>
        <begin position="114"/>
        <end position="227"/>
    </location>
</feature>
<feature type="domain" description="Plus3" evidence="6">
    <location>
        <begin position="223"/>
        <end position="362"/>
    </location>
</feature>
<evidence type="ECO:0000259" key="6">
    <source>
        <dbReference type="PROSITE" id="PS51360"/>
    </source>
</evidence>
<dbReference type="InterPro" id="IPR036128">
    <property type="entry name" value="Plus3-like_sf"/>
</dbReference>
<reference evidence="7 8" key="1">
    <citation type="submission" date="2024-01" db="EMBL/GenBank/DDBJ databases">
        <title>Comparative genomics of Cryptococcus and Kwoniella reveals pathogenesis evolution and contrasting modes of karyotype evolution via chromosome fusion or intercentromeric recombination.</title>
        <authorList>
            <person name="Coelho M.A."/>
            <person name="David-Palma M."/>
            <person name="Shea T."/>
            <person name="Bowers K."/>
            <person name="McGinley-Smith S."/>
            <person name="Mohammad A.W."/>
            <person name="Gnirke A."/>
            <person name="Yurkov A.M."/>
            <person name="Nowrousian M."/>
            <person name="Sun S."/>
            <person name="Cuomo C.A."/>
            <person name="Heitman J."/>
        </authorList>
    </citation>
    <scope>NUCLEOTIDE SEQUENCE [LARGE SCALE GENOMIC DNA]</scope>
    <source>
        <strain evidence="7 8">7685027</strain>
    </source>
</reference>
<keyword evidence="4" id="KW-0539">Nucleus</keyword>
<protein>
    <recommendedName>
        <fullName evidence="6">Plus3 domain-containing protein</fullName>
    </recommendedName>
</protein>
<feature type="compositionally biased region" description="Basic residues" evidence="5">
    <location>
        <begin position="18"/>
        <end position="34"/>
    </location>
</feature>
<dbReference type="PROSITE" id="PS51360">
    <property type="entry name" value="PLUS3"/>
    <property type="match status" value="1"/>
</dbReference>
<dbReference type="PANTHER" id="PTHR13115:SF8">
    <property type="entry name" value="RNA POLYMERASE-ASSOCIATED PROTEIN RTF1 HOMOLOG"/>
    <property type="match status" value="1"/>
</dbReference>
<dbReference type="Pfam" id="PF03126">
    <property type="entry name" value="Plus-3"/>
    <property type="match status" value="1"/>
</dbReference>
<proteinExistence type="predicted"/>
<evidence type="ECO:0000256" key="2">
    <source>
        <dbReference type="ARBA" id="ARBA00023015"/>
    </source>
</evidence>
<evidence type="ECO:0000313" key="8">
    <source>
        <dbReference type="Proteomes" id="UP001432216"/>
    </source>
</evidence>
<keyword evidence="8" id="KW-1185">Reference proteome</keyword>
<accession>A0ABZ2AZX4</accession>
<evidence type="ECO:0000313" key="7">
    <source>
        <dbReference type="EMBL" id="WVO22756.1"/>
    </source>
</evidence>
<keyword evidence="2" id="KW-0805">Transcription regulation</keyword>
<dbReference type="SUPFAM" id="SSF159042">
    <property type="entry name" value="Plus3-like"/>
    <property type="match status" value="1"/>
</dbReference>
<sequence>MSDLENELLGLAEDDPTRHRKHHGSNDRSKRKSKAFIEESDDDGEEEDMEMESEDDEPAPQRSRGPPLRNPYPLEGKYVDEADREALENLPEIERENILASRLEEMQKFKDSQALDAMFKTAHGGDDEDEDDSRARKRRKHTSVSEKASKALNVLKNKRKAKDERMQRRAARRRYSRSASASSEEEGQITRRSPSYSPERSLPPQPKDTQPKLSKEEELDAIPPNRAELESARVSRYELVDMMHKDGFEDIITGAYVRIISPDRDEHGRPKYRLYKIADVDDSGQFGSYSIEYQGRQIRESRALLVKYGSASRLFRMADVSNGVIEESEFQRFSMTNQADGIKTPKRSFLKKKHDEIKALRERPMTSAEIDRRVDSRKSQESSLNRASLLKIHQLMNTRDLALRRNDHTMVEKLNSDIIALGGDPNTGKLIGEKEGEEKDDYDMKIQRINENNRRKTKEAMMRAHSAAVARKKAEEAVIKAKLAASQNPSQTNTPATDVPKPDVPPPSGQRKGETPQQYVARTVQLDLDLGDF</sequence>
<dbReference type="PANTHER" id="PTHR13115">
    <property type="entry name" value="RNA POLYMERASE-ASSOCIATED PROTEIN RTF1 HOMOLOG"/>
    <property type="match status" value="1"/>
</dbReference>
<dbReference type="Proteomes" id="UP001432216">
    <property type="component" value="Chromosome 6"/>
</dbReference>
<feature type="region of interest" description="Disordered" evidence="5">
    <location>
        <begin position="1"/>
        <end position="92"/>
    </location>
</feature>
<dbReference type="Gene3D" id="3.90.70.200">
    <property type="entry name" value="Plus-3 domain"/>
    <property type="match status" value="1"/>
</dbReference>
<feature type="compositionally biased region" description="Basic and acidic residues" evidence="5">
    <location>
        <begin position="363"/>
        <end position="380"/>
    </location>
</feature>
<keyword evidence="3" id="KW-0804">Transcription</keyword>
<dbReference type="SMART" id="SM00719">
    <property type="entry name" value="Plus3"/>
    <property type="match status" value="1"/>
</dbReference>
<feature type="compositionally biased region" description="Basic and acidic residues" evidence="5">
    <location>
        <begin position="77"/>
        <end position="92"/>
    </location>
</feature>
<dbReference type="InterPro" id="IPR004343">
    <property type="entry name" value="Plus-3_dom"/>
</dbReference>
<organism evidence="7 8">
    <name type="scientific">Cryptococcus decagattii</name>
    <dbReference type="NCBI Taxonomy" id="1859122"/>
    <lineage>
        <taxon>Eukaryota</taxon>
        <taxon>Fungi</taxon>
        <taxon>Dikarya</taxon>
        <taxon>Basidiomycota</taxon>
        <taxon>Agaricomycotina</taxon>
        <taxon>Tremellomycetes</taxon>
        <taxon>Tremellales</taxon>
        <taxon>Cryptococcaceae</taxon>
        <taxon>Cryptococcus</taxon>
        <taxon>Cryptococcus gattii species complex</taxon>
    </lineage>
</organism>
<feature type="compositionally biased region" description="Polar residues" evidence="5">
    <location>
        <begin position="486"/>
        <end position="496"/>
    </location>
</feature>
<evidence type="ECO:0000256" key="5">
    <source>
        <dbReference type="SAM" id="MobiDB-lite"/>
    </source>
</evidence>
<name>A0ABZ2AZX4_9TREE</name>
<evidence type="ECO:0000256" key="3">
    <source>
        <dbReference type="ARBA" id="ARBA00023163"/>
    </source>
</evidence>
<feature type="region of interest" description="Disordered" evidence="5">
    <location>
        <begin position="481"/>
        <end position="520"/>
    </location>
</feature>
<gene>
    <name evidence="7" type="ORF">IAS62_004092</name>
</gene>
<dbReference type="GeneID" id="89990864"/>
<evidence type="ECO:0000256" key="4">
    <source>
        <dbReference type="ARBA" id="ARBA00023242"/>
    </source>
</evidence>
<dbReference type="RefSeq" id="XP_064721995.1">
    <property type="nucleotide sequence ID" value="XM_064865923.1"/>
</dbReference>
<evidence type="ECO:0000256" key="1">
    <source>
        <dbReference type="ARBA" id="ARBA00004123"/>
    </source>
</evidence>
<comment type="subcellular location">
    <subcellularLocation>
        <location evidence="1">Nucleus</location>
    </subcellularLocation>
</comment>